<proteinExistence type="inferred from homology"/>
<feature type="domain" description="Glycoside hydrolase family 5" evidence="6">
    <location>
        <begin position="49"/>
        <end position="287"/>
    </location>
</feature>
<dbReference type="AlphaFoldDB" id="A0A1Y6BG45"/>
<feature type="region of interest" description="Disordered" evidence="4">
    <location>
        <begin position="323"/>
        <end position="349"/>
    </location>
</feature>
<comment type="similarity">
    <text evidence="3">Belongs to the glycosyl hydrolase 5 (cellulase A) family.</text>
</comment>
<dbReference type="GO" id="GO:0000272">
    <property type="term" value="P:polysaccharide catabolic process"/>
    <property type="evidence" value="ECO:0007669"/>
    <property type="project" value="InterPro"/>
</dbReference>
<keyword evidence="2 3" id="KW-0326">Glycosidase</keyword>
<evidence type="ECO:0000313" key="7">
    <source>
        <dbReference type="EMBL" id="SMF02494.1"/>
    </source>
</evidence>
<dbReference type="Gene3D" id="3.20.20.80">
    <property type="entry name" value="Glycosidases"/>
    <property type="match status" value="1"/>
</dbReference>
<evidence type="ECO:0000256" key="1">
    <source>
        <dbReference type="ARBA" id="ARBA00022801"/>
    </source>
</evidence>
<evidence type="ECO:0000256" key="5">
    <source>
        <dbReference type="SAM" id="SignalP"/>
    </source>
</evidence>
<dbReference type="EMBL" id="FWZT01000003">
    <property type="protein sequence ID" value="SMF02494.1"/>
    <property type="molecule type" value="Genomic_DNA"/>
</dbReference>
<dbReference type="RefSeq" id="WP_132315889.1">
    <property type="nucleotide sequence ID" value="NZ_FWZT01000003.1"/>
</dbReference>
<keyword evidence="1 3" id="KW-0378">Hydrolase</keyword>
<dbReference type="GO" id="GO:0004553">
    <property type="term" value="F:hydrolase activity, hydrolyzing O-glycosyl compounds"/>
    <property type="evidence" value="ECO:0007669"/>
    <property type="project" value="InterPro"/>
</dbReference>
<evidence type="ECO:0000259" key="6">
    <source>
        <dbReference type="Pfam" id="PF00150"/>
    </source>
</evidence>
<dbReference type="PANTHER" id="PTHR34142">
    <property type="entry name" value="ENDO-BETA-1,4-GLUCANASE A"/>
    <property type="match status" value="1"/>
</dbReference>
<dbReference type="InterPro" id="IPR017853">
    <property type="entry name" value="GH"/>
</dbReference>
<feature type="chain" id="PRO_5013051502" evidence="5">
    <location>
        <begin position="29"/>
        <end position="439"/>
    </location>
</feature>
<evidence type="ECO:0000256" key="3">
    <source>
        <dbReference type="RuleBase" id="RU361153"/>
    </source>
</evidence>
<accession>A0A1Y6BG45</accession>
<dbReference type="InterPro" id="IPR001547">
    <property type="entry name" value="Glyco_hydro_5"/>
</dbReference>
<feature type="signal peptide" evidence="5">
    <location>
        <begin position="1"/>
        <end position="28"/>
    </location>
</feature>
<feature type="compositionally biased region" description="Gly residues" evidence="4">
    <location>
        <begin position="323"/>
        <end position="337"/>
    </location>
</feature>
<keyword evidence="5" id="KW-0732">Signal</keyword>
<dbReference type="PROSITE" id="PS00659">
    <property type="entry name" value="GLYCOSYL_HYDROL_F5"/>
    <property type="match status" value="1"/>
</dbReference>
<dbReference type="OrthoDB" id="9775889at2"/>
<dbReference type="Pfam" id="PF00150">
    <property type="entry name" value="Cellulase"/>
    <property type="match status" value="1"/>
</dbReference>
<dbReference type="InterPro" id="IPR018087">
    <property type="entry name" value="Glyco_hydro_5_CS"/>
</dbReference>
<gene>
    <name evidence="7" type="ORF">SAMN06296036_103266</name>
</gene>
<evidence type="ECO:0000256" key="2">
    <source>
        <dbReference type="ARBA" id="ARBA00023295"/>
    </source>
</evidence>
<dbReference type="Proteomes" id="UP000192907">
    <property type="component" value="Unassembled WGS sequence"/>
</dbReference>
<dbReference type="STRING" id="1513793.SAMN06296036_103266"/>
<evidence type="ECO:0000313" key="8">
    <source>
        <dbReference type="Proteomes" id="UP000192907"/>
    </source>
</evidence>
<evidence type="ECO:0000256" key="4">
    <source>
        <dbReference type="SAM" id="MobiDB-lite"/>
    </source>
</evidence>
<organism evidence="7 8">
    <name type="scientific">Pseudobacteriovorax antillogorgiicola</name>
    <dbReference type="NCBI Taxonomy" id="1513793"/>
    <lineage>
        <taxon>Bacteria</taxon>
        <taxon>Pseudomonadati</taxon>
        <taxon>Bdellovibrionota</taxon>
        <taxon>Oligoflexia</taxon>
        <taxon>Oligoflexales</taxon>
        <taxon>Pseudobacteriovoracaceae</taxon>
        <taxon>Pseudobacteriovorax</taxon>
    </lineage>
</organism>
<dbReference type="PANTHER" id="PTHR34142:SF1">
    <property type="entry name" value="GLYCOSIDE HYDROLASE FAMILY 5 DOMAIN-CONTAINING PROTEIN"/>
    <property type="match status" value="1"/>
</dbReference>
<sequence>MKKKISNLFKTLLLGGLITSSYALPVLAVEPLTVQGRHILSGGQIKSYAGASLFWSNDGWEGEKFYNSETVSYLKSQWQTKLVRAAMGVELDGGYLQSPKSNKDKVIRVVDAAIANNMYVIIDWHSHHAEAHPEEAVAFFQDMARRYGSYPNVIYEIYNEPLKVSWTNVIKPYAERVIAAIRAIDPDNLIIVGTPTWSQDVDIASRSPITGFPNIAYALHFYAGTHGQSLRDKAAAALANGIALFATEWGTVNANGDGAVAYAETEAWMDFLARNHISHANWAINDKREGASALVPTSNTLKNWQLTESGSFVRDIVLNWNGQGGDPIGEPGQGDGNDQGESPNPNCSGDSRVLANGATIQLTQGSCFRYQHDRGELYLGTWDSGNPITYAITDCDGQLAEIRQTPGDFTRVAGLSAACQLEVFVKQASGSFTLQLGSW</sequence>
<dbReference type="SUPFAM" id="SSF51445">
    <property type="entry name" value="(Trans)glycosidases"/>
    <property type="match status" value="1"/>
</dbReference>
<protein>
    <submittedName>
        <fullName evidence="7">Endoglucanase</fullName>
    </submittedName>
</protein>
<keyword evidence="8" id="KW-1185">Reference proteome</keyword>
<reference evidence="8" key="1">
    <citation type="submission" date="2017-04" db="EMBL/GenBank/DDBJ databases">
        <authorList>
            <person name="Varghese N."/>
            <person name="Submissions S."/>
        </authorList>
    </citation>
    <scope>NUCLEOTIDE SEQUENCE [LARGE SCALE GENOMIC DNA]</scope>
    <source>
        <strain evidence="8">RKEM611</strain>
    </source>
</reference>
<name>A0A1Y6BG45_9BACT</name>
<feature type="compositionally biased region" description="Polar residues" evidence="4">
    <location>
        <begin position="339"/>
        <end position="349"/>
    </location>
</feature>